<dbReference type="NCBIfam" id="NF006537">
    <property type="entry name" value="PRK09027.1"/>
    <property type="match status" value="1"/>
</dbReference>
<evidence type="ECO:0000256" key="3">
    <source>
        <dbReference type="ARBA" id="ARBA00011738"/>
    </source>
</evidence>
<dbReference type="RefSeq" id="XP_010433080.1">
    <property type="nucleotide sequence ID" value="XM_010434778.2"/>
</dbReference>
<keyword evidence="5" id="KW-0479">Metal-binding</keyword>
<evidence type="ECO:0000256" key="7">
    <source>
        <dbReference type="ARBA" id="ARBA00022833"/>
    </source>
</evidence>
<comment type="subunit">
    <text evidence="3">Homodimer.</text>
</comment>
<dbReference type="PANTHER" id="PTHR11644">
    <property type="entry name" value="CYTIDINE DEAMINASE"/>
    <property type="match status" value="1"/>
</dbReference>
<protein>
    <recommendedName>
        <fullName evidence="4">cytidine deaminase</fullName>
        <ecNumber evidence="4">3.5.4.5</ecNumber>
    </recommendedName>
</protein>
<reference evidence="10" key="2">
    <citation type="submission" date="2025-08" db="UniProtKB">
        <authorList>
            <consortium name="RefSeq"/>
        </authorList>
    </citation>
    <scope>IDENTIFICATION</scope>
    <source>
        <tissue evidence="10">Leaf</tissue>
    </source>
</reference>
<dbReference type="Pfam" id="PF00383">
    <property type="entry name" value="dCMP_cyt_deam_1"/>
    <property type="match status" value="1"/>
</dbReference>
<dbReference type="InterPro" id="IPR002125">
    <property type="entry name" value="CMP_dCMP_dom"/>
</dbReference>
<dbReference type="Proteomes" id="UP000694864">
    <property type="component" value="Chromosome 10"/>
</dbReference>
<reference evidence="9" key="1">
    <citation type="journal article" date="2014" name="Nat. Commun.">
        <title>The emerging biofuel crop Camelina sativa retains a highly undifferentiated hexaploid genome structure.</title>
        <authorList>
            <person name="Kagale S."/>
            <person name="Koh C."/>
            <person name="Nixon J."/>
            <person name="Bollina V."/>
            <person name="Clarke W.E."/>
            <person name="Tuteja R."/>
            <person name="Spillane C."/>
            <person name="Robinson S.J."/>
            <person name="Links M.G."/>
            <person name="Clarke C."/>
            <person name="Higgins E.E."/>
            <person name="Huebert T."/>
            <person name="Sharpe A.G."/>
            <person name="Parkin I.A."/>
        </authorList>
    </citation>
    <scope>NUCLEOTIDE SEQUENCE [LARGE SCALE GENOMIC DNA]</scope>
    <source>
        <strain evidence="9">cv. DH55</strain>
    </source>
</reference>
<feature type="domain" description="CMP/dCMP-type deaminase" evidence="8">
    <location>
        <begin position="15"/>
        <end position="142"/>
    </location>
</feature>
<dbReference type="Gene3D" id="3.40.140.10">
    <property type="entry name" value="Cytidine Deaminase, domain 2"/>
    <property type="match status" value="2"/>
</dbReference>
<evidence type="ECO:0000256" key="6">
    <source>
        <dbReference type="ARBA" id="ARBA00022801"/>
    </source>
</evidence>
<dbReference type="PROSITE" id="PS00903">
    <property type="entry name" value="CYT_DCMP_DEAMINASES_1"/>
    <property type="match status" value="1"/>
</dbReference>
<dbReference type="InterPro" id="IPR013171">
    <property type="entry name" value="Cyd/dCyd_deaminase_Zn-bd"/>
</dbReference>
<evidence type="ECO:0000256" key="5">
    <source>
        <dbReference type="ARBA" id="ARBA00022723"/>
    </source>
</evidence>
<comment type="cofactor">
    <cofactor evidence="1">
        <name>Zn(2+)</name>
        <dbReference type="ChEBI" id="CHEBI:29105"/>
    </cofactor>
</comment>
<evidence type="ECO:0000313" key="10">
    <source>
        <dbReference type="RefSeq" id="XP_010433080.1"/>
    </source>
</evidence>
<keyword evidence="6" id="KW-0378">Hydrolase</keyword>
<keyword evidence="7" id="KW-0862">Zinc</keyword>
<organism evidence="9 10">
    <name type="scientific">Camelina sativa</name>
    <name type="common">False flax</name>
    <name type="synonym">Myagrum sativum</name>
    <dbReference type="NCBI Taxonomy" id="90675"/>
    <lineage>
        <taxon>Eukaryota</taxon>
        <taxon>Viridiplantae</taxon>
        <taxon>Streptophyta</taxon>
        <taxon>Embryophyta</taxon>
        <taxon>Tracheophyta</taxon>
        <taxon>Spermatophyta</taxon>
        <taxon>Magnoliopsida</taxon>
        <taxon>eudicotyledons</taxon>
        <taxon>Gunneridae</taxon>
        <taxon>Pentapetalae</taxon>
        <taxon>rosids</taxon>
        <taxon>malvids</taxon>
        <taxon>Brassicales</taxon>
        <taxon>Brassicaceae</taxon>
        <taxon>Camelineae</taxon>
        <taxon>Camelina</taxon>
    </lineage>
</organism>
<dbReference type="InterPro" id="IPR006263">
    <property type="entry name" value="Cyt_deam_dimer"/>
</dbReference>
<name>A0ABM0TY11_CAMSA</name>
<evidence type="ECO:0000256" key="4">
    <source>
        <dbReference type="ARBA" id="ARBA00012783"/>
    </source>
</evidence>
<dbReference type="EC" id="3.5.4.5" evidence="4"/>
<dbReference type="PROSITE" id="PS51747">
    <property type="entry name" value="CYT_DCMP_DEAMINASES_2"/>
    <property type="match status" value="2"/>
</dbReference>
<feature type="domain" description="CMP/dCMP-type deaminase" evidence="8">
    <location>
        <begin position="171"/>
        <end position="290"/>
    </location>
</feature>
<dbReference type="Pfam" id="PF08211">
    <property type="entry name" value="dCMP_cyt_deam_2"/>
    <property type="match status" value="1"/>
</dbReference>
<accession>A0ABM0TY11</accession>
<dbReference type="SUPFAM" id="SSF53927">
    <property type="entry name" value="Cytidine deaminase-like"/>
    <property type="match status" value="2"/>
</dbReference>
<gene>
    <name evidence="10" type="primary">LOC104717235</name>
</gene>
<proteinExistence type="inferred from homology"/>
<dbReference type="PIRSF" id="PIRSF006334">
    <property type="entry name" value="Cdd_plus_pseudo"/>
    <property type="match status" value="1"/>
</dbReference>
<evidence type="ECO:0000313" key="9">
    <source>
        <dbReference type="Proteomes" id="UP000694864"/>
    </source>
</evidence>
<evidence type="ECO:0000259" key="8">
    <source>
        <dbReference type="PROSITE" id="PS51747"/>
    </source>
</evidence>
<evidence type="ECO:0000256" key="2">
    <source>
        <dbReference type="ARBA" id="ARBA00006576"/>
    </source>
</evidence>
<evidence type="ECO:0000256" key="1">
    <source>
        <dbReference type="ARBA" id="ARBA00001947"/>
    </source>
</evidence>
<dbReference type="PANTHER" id="PTHR11644:SF2">
    <property type="entry name" value="CYTIDINE DEAMINASE"/>
    <property type="match status" value="1"/>
</dbReference>
<dbReference type="GeneID" id="104717235"/>
<sequence>MAQPSKFVFTREEAKSPGDSLINIPFLIPLVRGPFSTSKVVALGFGSSGRVFVGVNVEFPGLPLHHSIHAEQFVVANLALHLDKKLNCLALSPPEAPCGHCRQFLQEIREAPEMKIILSDQNGDNVSTVSLESLLPNRLSPDSQLPNDVPRLLEPRYNRLTLSGPDSDVPDRYPDLKPAGLVAANISYAPYSKCPSGVALVDLQGSVYRGWYMESVAYNPSFGPVQAALVDYMIRGGGGDRGFTEIVGAVLVEKKDAEVRQEQTARMLLETIAPNCDFKVFHCCENPKEN</sequence>
<dbReference type="NCBIfam" id="TIGR01355">
    <property type="entry name" value="cyt_deam_dimer"/>
    <property type="match status" value="1"/>
</dbReference>
<dbReference type="CDD" id="cd01283">
    <property type="entry name" value="cytidine_deaminase"/>
    <property type="match status" value="1"/>
</dbReference>
<comment type="similarity">
    <text evidence="2">Belongs to the cytidine and deoxycytidylate deaminase family.</text>
</comment>
<dbReference type="InterPro" id="IPR050202">
    <property type="entry name" value="Cyt/Deoxycyt_deaminase"/>
</dbReference>
<dbReference type="InterPro" id="IPR016192">
    <property type="entry name" value="APOBEC/CMP_deaminase_Zn-bd"/>
</dbReference>
<keyword evidence="9" id="KW-1185">Reference proteome</keyword>
<dbReference type="InterPro" id="IPR016193">
    <property type="entry name" value="Cytidine_deaminase-like"/>
</dbReference>